<dbReference type="OrthoDB" id="4065597at2759"/>
<sequence length="266" mass="30783">MSLLNHLQPLKSEGSSVKLAVPNRHSYATSISSMNHSNLSPLHFASLRPPNTRSGSSAHYRLSRTNTNVTADNYSTQDSQSIATIDKIPATKPTVTYLDKLWTQIDVLDDVKNMANEVRTKGSFFNDKFNLELDKLKALQEKLLSTMSTQQFNDINNNEHQKQHFYQLNTITPSIHPGDNTIKEEQPTKEEEEAEKELRRKKVVQEKINAFFKHDDKEEDLEFKNQTIYRKENFEEINMYVSQIKKDLKGLGESMKKFDESTREIW</sequence>
<dbReference type="AlphaFoldDB" id="A0A367YA71"/>
<comment type="caution">
    <text evidence="2">The sequence shown here is derived from an EMBL/GenBank/DDBJ whole genome shotgun (WGS) entry which is preliminary data.</text>
</comment>
<evidence type="ECO:0000256" key="1">
    <source>
        <dbReference type="SAM" id="MobiDB-lite"/>
    </source>
</evidence>
<dbReference type="Proteomes" id="UP000253472">
    <property type="component" value="Unassembled WGS sequence"/>
</dbReference>
<gene>
    <name evidence="2" type="ORF">Cantr_09457</name>
</gene>
<accession>A0A367YA71</accession>
<dbReference type="EMBL" id="QLNQ01000025">
    <property type="protein sequence ID" value="RCK62766.1"/>
    <property type="molecule type" value="Genomic_DNA"/>
</dbReference>
<reference evidence="2 3" key="1">
    <citation type="submission" date="2018-06" db="EMBL/GenBank/DDBJ databases">
        <title>Whole genome sequencing of Candida tropicalis (genome annotated by CSBL at Korea University).</title>
        <authorList>
            <person name="Ahn J."/>
        </authorList>
    </citation>
    <scope>NUCLEOTIDE SEQUENCE [LARGE SCALE GENOMIC DNA]</scope>
    <source>
        <strain evidence="2 3">ATCC 20962</strain>
    </source>
</reference>
<name>A0A367YA71_9ASCO</name>
<feature type="region of interest" description="Disordered" evidence="1">
    <location>
        <begin position="171"/>
        <end position="195"/>
    </location>
</feature>
<evidence type="ECO:0000313" key="2">
    <source>
        <dbReference type="EMBL" id="RCK62766.1"/>
    </source>
</evidence>
<dbReference type="Pfam" id="PF17242">
    <property type="entry name" value="DUF5315"/>
    <property type="match status" value="1"/>
</dbReference>
<protein>
    <submittedName>
        <fullName evidence="2">Uncharacterized protein</fullName>
    </submittedName>
</protein>
<proteinExistence type="predicted"/>
<organism evidence="2 3">
    <name type="scientific">Candida viswanathii</name>
    <dbReference type="NCBI Taxonomy" id="5486"/>
    <lineage>
        <taxon>Eukaryota</taxon>
        <taxon>Fungi</taxon>
        <taxon>Dikarya</taxon>
        <taxon>Ascomycota</taxon>
        <taxon>Saccharomycotina</taxon>
        <taxon>Pichiomycetes</taxon>
        <taxon>Debaryomycetaceae</taxon>
        <taxon>Candida/Lodderomyces clade</taxon>
        <taxon>Candida</taxon>
    </lineage>
</organism>
<keyword evidence="3" id="KW-1185">Reference proteome</keyword>
<evidence type="ECO:0000313" key="3">
    <source>
        <dbReference type="Proteomes" id="UP000253472"/>
    </source>
</evidence>